<gene>
    <name evidence="2" type="ORF">HK100_012228</name>
</gene>
<dbReference type="Gene3D" id="3.30.70.1280">
    <property type="entry name" value="SP0830-like domains"/>
    <property type="match status" value="1"/>
</dbReference>
<evidence type="ECO:0000313" key="3">
    <source>
        <dbReference type="Proteomes" id="UP001211907"/>
    </source>
</evidence>
<feature type="region of interest" description="Disordered" evidence="1">
    <location>
        <begin position="1"/>
        <end position="55"/>
    </location>
</feature>
<name>A0AAD5T020_9FUNG</name>
<dbReference type="PANTHER" id="PTHR36439">
    <property type="entry name" value="BLL4334 PROTEIN"/>
    <property type="match status" value="1"/>
</dbReference>
<dbReference type="Proteomes" id="UP001211907">
    <property type="component" value="Unassembled WGS sequence"/>
</dbReference>
<keyword evidence="3" id="KW-1185">Reference proteome</keyword>
<protein>
    <recommendedName>
        <fullName evidence="4">DUF1697 domain-containing protein</fullName>
    </recommendedName>
</protein>
<dbReference type="InterPro" id="IPR012545">
    <property type="entry name" value="DUF1697"/>
</dbReference>
<dbReference type="SUPFAM" id="SSF160379">
    <property type="entry name" value="SP0830-like"/>
    <property type="match status" value="1"/>
</dbReference>
<dbReference type="Pfam" id="PF08002">
    <property type="entry name" value="DUF1697"/>
    <property type="match status" value="1"/>
</dbReference>
<sequence>MKRKSEASVTKSNSKRPKKPEVVQTSENSSNFAESSNSKRPKKPEAVQTSENSSDFAESRMAATSFVCLLRGINVAGSNVLKMPVLAKLFSDEGFLNPKTYIQSGNIVFTRPAVHPIAAEELESHIHECIRDQFGYNVPVWIRTKQQISDLISQNPFIQHEDIESKQLHVTFLSEPYGSVLSEKLDHKFNADTYNDFDATFDIFKSSEDSKHIFLHTPNGYGKTKLNNNVIEKACECSATTRNWNTCLKLFQMITEM</sequence>
<organism evidence="2 3">
    <name type="scientific">Physocladia obscura</name>
    <dbReference type="NCBI Taxonomy" id="109957"/>
    <lineage>
        <taxon>Eukaryota</taxon>
        <taxon>Fungi</taxon>
        <taxon>Fungi incertae sedis</taxon>
        <taxon>Chytridiomycota</taxon>
        <taxon>Chytridiomycota incertae sedis</taxon>
        <taxon>Chytridiomycetes</taxon>
        <taxon>Chytridiales</taxon>
        <taxon>Chytriomycetaceae</taxon>
        <taxon>Physocladia</taxon>
    </lineage>
</organism>
<evidence type="ECO:0000256" key="1">
    <source>
        <dbReference type="SAM" id="MobiDB-lite"/>
    </source>
</evidence>
<reference evidence="2" key="1">
    <citation type="submission" date="2020-05" db="EMBL/GenBank/DDBJ databases">
        <title>Phylogenomic resolution of chytrid fungi.</title>
        <authorList>
            <person name="Stajich J.E."/>
            <person name="Amses K."/>
            <person name="Simmons R."/>
            <person name="Seto K."/>
            <person name="Myers J."/>
            <person name="Bonds A."/>
            <person name="Quandt C.A."/>
            <person name="Barry K."/>
            <person name="Liu P."/>
            <person name="Grigoriev I."/>
            <person name="Longcore J.E."/>
            <person name="James T.Y."/>
        </authorList>
    </citation>
    <scope>NUCLEOTIDE SEQUENCE</scope>
    <source>
        <strain evidence="2">JEL0513</strain>
    </source>
</reference>
<evidence type="ECO:0008006" key="4">
    <source>
        <dbReference type="Google" id="ProtNLM"/>
    </source>
</evidence>
<comment type="caution">
    <text evidence="2">The sequence shown here is derived from an EMBL/GenBank/DDBJ whole genome shotgun (WGS) entry which is preliminary data.</text>
</comment>
<dbReference type="EMBL" id="JADGJH010000853">
    <property type="protein sequence ID" value="KAJ3121818.1"/>
    <property type="molecule type" value="Genomic_DNA"/>
</dbReference>
<feature type="compositionally biased region" description="Low complexity" evidence="1">
    <location>
        <begin position="26"/>
        <end position="38"/>
    </location>
</feature>
<dbReference type="AlphaFoldDB" id="A0AAD5T020"/>
<accession>A0AAD5T020</accession>
<proteinExistence type="predicted"/>
<evidence type="ECO:0000313" key="2">
    <source>
        <dbReference type="EMBL" id="KAJ3121818.1"/>
    </source>
</evidence>
<dbReference type="PANTHER" id="PTHR36439:SF1">
    <property type="entry name" value="DUF1697 DOMAIN-CONTAINING PROTEIN"/>
    <property type="match status" value="1"/>
</dbReference>